<dbReference type="EMBL" id="FNVS01000013">
    <property type="protein sequence ID" value="SEG06070.1"/>
    <property type="molecule type" value="Genomic_DNA"/>
</dbReference>
<reference evidence="1 2" key="1">
    <citation type="submission" date="2016-10" db="EMBL/GenBank/DDBJ databases">
        <authorList>
            <person name="Varghese N."/>
            <person name="Submissions S."/>
        </authorList>
    </citation>
    <scope>NUCLEOTIDE SEQUENCE [LARGE SCALE GENOMIC DNA]</scope>
    <source>
        <strain evidence="1 2">DSM 29073</strain>
    </source>
</reference>
<comment type="caution">
    <text evidence="1">The sequence shown here is derived from an EMBL/GenBank/DDBJ whole genome shotgun (WGS) entry which is preliminary data.</text>
</comment>
<dbReference type="PROSITE" id="PS51257">
    <property type="entry name" value="PROKAR_LIPOPROTEIN"/>
    <property type="match status" value="1"/>
</dbReference>
<evidence type="ECO:0000313" key="2">
    <source>
        <dbReference type="Proteomes" id="UP000236725"/>
    </source>
</evidence>
<dbReference type="RefSeq" id="WP_103983833.1">
    <property type="nucleotide sequence ID" value="NZ_FNVS01000013.1"/>
</dbReference>
<organism evidence="1 2">
    <name type="scientific">Parabacteroides chinchillae</name>
    <dbReference type="NCBI Taxonomy" id="871327"/>
    <lineage>
        <taxon>Bacteria</taxon>
        <taxon>Pseudomonadati</taxon>
        <taxon>Bacteroidota</taxon>
        <taxon>Bacteroidia</taxon>
        <taxon>Bacteroidales</taxon>
        <taxon>Tannerellaceae</taxon>
        <taxon>Parabacteroides</taxon>
    </lineage>
</organism>
<dbReference type="Proteomes" id="UP000236725">
    <property type="component" value="Unassembled WGS sequence"/>
</dbReference>
<proteinExistence type="predicted"/>
<sequence>MTKKYVLAAICLVTMAGCNNNEFENETPLASGETPIELKTGVDTRAAISNGDVVTATIALIAKETPEPTAAEWNALVPITTNTLGDGGTFANYATDAANVSSGTFTASATAQSVGFSVPLYYNKASNIRAYMVGVAPAGTLSSGNGKVTFPSVDGLQDVLYASTIDKGTIEAAGTNEKFFTFNHQTGQVRFKILKEEGMSADSVVTVQSVTLLNVGLPESITLGDSVITYQDKGEFALPGINSSAAATEAGIDVGSPVMIRPMASMNINITISIKGVSKTYSNIPVAFEGTEGGTGITKGYSSLVTVTVKRKINTTESQIDVKAVVAPWKTGNTGNVDLD</sequence>
<keyword evidence="2" id="KW-1185">Reference proteome</keyword>
<dbReference type="InterPro" id="IPR025049">
    <property type="entry name" value="Mfa-like_1"/>
</dbReference>
<name>A0A8G2F5K0_9BACT</name>
<gene>
    <name evidence="1" type="ORF">SAMN05444001_11395</name>
</gene>
<evidence type="ECO:0000313" key="1">
    <source>
        <dbReference type="EMBL" id="SEG06070.1"/>
    </source>
</evidence>
<protein>
    <submittedName>
        <fullName evidence="1">Fimbrillin-like</fullName>
    </submittedName>
</protein>
<dbReference type="Pfam" id="PF13149">
    <property type="entry name" value="Mfa_like_1"/>
    <property type="match status" value="1"/>
</dbReference>
<dbReference type="AlphaFoldDB" id="A0A8G2F5K0"/>
<accession>A0A8G2F5K0</accession>